<name>A0ABU0LJ45_XANAG</name>
<dbReference type="Pfam" id="PF05800">
    <property type="entry name" value="GvpO"/>
    <property type="match status" value="1"/>
</dbReference>
<protein>
    <recommendedName>
        <fullName evidence="3">Gas vesicle protein</fullName>
    </recommendedName>
</protein>
<comment type="caution">
    <text evidence="1">The sequence shown here is derived from an EMBL/GenBank/DDBJ whole genome shotgun (WGS) entry which is preliminary data.</text>
</comment>
<dbReference type="InterPro" id="IPR008634">
    <property type="entry name" value="Gas-vesicle_GvpO"/>
</dbReference>
<dbReference type="Proteomes" id="UP001241747">
    <property type="component" value="Unassembled WGS sequence"/>
</dbReference>
<sequence length="87" mass="9922">MATTLDLIRNVKTQVQELTGFYADSVSDFNEIEGGWEMTVNLLELKRIPASTDLLAAYRIVLDKDGNVTGYHRSRRYLRDQVMDDAP</sequence>
<reference evidence="1 2" key="1">
    <citation type="submission" date="2023-07" db="EMBL/GenBank/DDBJ databases">
        <title>Genomic Encyclopedia of Type Strains, Phase IV (KMG-IV): sequencing the most valuable type-strain genomes for metagenomic binning, comparative biology and taxonomic classification.</title>
        <authorList>
            <person name="Goeker M."/>
        </authorList>
    </citation>
    <scope>NUCLEOTIDE SEQUENCE [LARGE SCALE GENOMIC DNA]</scope>
    <source>
        <strain evidence="1 2">DSM 3770</strain>
    </source>
</reference>
<dbReference type="EMBL" id="JAUSVY010000013">
    <property type="protein sequence ID" value="MDQ0507103.1"/>
    <property type="molecule type" value="Genomic_DNA"/>
</dbReference>
<evidence type="ECO:0000313" key="2">
    <source>
        <dbReference type="Proteomes" id="UP001241747"/>
    </source>
</evidence>
<organism evidence="1 2">
    <name type="scientific">Xanthobacter agilis</name>
    <dbReference type="NCBI Taxonomy" id="47492"/>
    <lineage>
        <taxon>Bacteria</taxon>
        <taxon>Pseudomonadati</taxon>
        <taxon>Pseudomonadota</taxon>
        <taxon>Alphaproteobacteria</taxon>
        <taxon>Hyphomicrobiales</taxon>
        <taxon>Xanthobacteraceae</taxon>
        <taxon>Xanthobacter</taxon>
    </lineage>
</organism>
<keyword evidence="2" id="KW-1185">Reference proteome</keyword>
<evidence type="ECO:0000313" key="1">
    <source>
        <dbReference type="EMBL" id="MDQ0507103.1"/>
    </source>
</evidence>
<accession>A0ABU0LJ45</accession>
<proteinExistence type="predicted"/>
<gene>
    <name evidence="1" type="ORF">QOZ94_003919</name>
</gene>
<evidence type="ECO:0008006" key="3">
    <source>
        <dbReference type="Google" id="ProtNLM"/>
    </source>
</evidence>